<accession>A0A8R1IYB2</accession>
<protein>
    <submittedName>
        <fullName evidence="1">Uncharacterized protein</fullName>
    </submittedName>
</protein>
<reference evidence="1" key="2">
    <citation type="submission" date="2022-06" db="UniProtKB">
        <authorList>
            <consortium name="EnsemblMetazoa"/>
        </authorList>
    </citation>
    <scope>IDENTIFICATION</scope>
    <source>
        <strain evidence="1">DF5081</strain>
    </source>
</reference>
<name>A0A8R1IYB2_CAEJA</name>
<reference evidence="2" key="1">
    <citation type="submission" date="2010-08" db="EMBL/GenBank/DDBJ databases">
        <authorList>
            <consortium name="Caenorhabditis japonica Sequencing Consortium"/>
            <person name="Wilson R.K."/>
        </authorList>
    </citation>
    <scope>NUCLEOTIDE SEQUENCE [LARGE SCALE GENOMIC DNA]</scope>
    <source>
        <strain evidence="2">DF5081</strain>
    </source>
</reference>
<organism evidence="1 2">
    <name type="scientific">Caenorhabditis japonica</name>
    <dbReference type="NCBI Taxonomy" id="281687"/>
    <lineage>
        <taxon>Eukaryota</taxon>
        <taxon>Metazoa</taxon>
        <taxon>Ecdysozoa</taxon>
        <taxon>Nematoda</taxon>
        <taxon>Chromadorea</taxon>
        <taxon>Rhabditida</taxon>
        <taxon>Rhabditina</taxon>
        <taxon>Rhabditomorpha</taxon>
        <taxon>Rhabditoidea</taxon>
        <taxon>Rhabditidae</taxon>
        <taxon>Peloderinae</taxon>
        <taxon>Caenorhabditis</taxon>
    </lineage>
</organism>
<dbReference type="AlphaFoldDB" id="A0A8R1IYB2"/>
<keyword evidence="2" id="KW-1185">Reference proteome</keyword>
<evidence type="ECO:0000313" key="2">
    <source>
        <dbReference type="Proteomes" id="UP000005237"/>
    </source>
</evidence>
<proteinExistence type="predicted"/>
<dbReference type="EnsemblMetazoa" id="CJA39532a.1">
    <property type="protein sequence ID" value="CJA39532a.1"/>
    <property type="gene ID" value="WBGene00215379"/>
</dbReference>
<evidence type="ECO:0000313" key="1">
    <source>
        <dbReference type="EnsemblMetazoa" id="CJA39532a.1"/>
    </source>
</evidence>
<sequence>NQVIVIDQALSSNGKNLYCFLVPLDRNTMPNPGQVRKAAKNSVLKHQQTEGWQEKWTWIPSPLQQTNSVSLI</sequence>
<dbReference type="Proteomes" id="UP000005237">
    <property type="component" value="Unassembled WGS sequence"/>
</dbReference>